<dbReference type="GO" id="GO:0000287">
    <property type="term" value="F:magnesium ion binding"/>
    <property type="evidence" value="ECO:0007669"/>
    <property type="project" value="InterPro"/>
</dbReference>
<name>A0A2S4ULN0_9BASI</name>
<protein>
    <recommendedName>
        <fullName evidence="1">holo-[acyl-carrier-protein] synthase</fullName>
        <ecNumber evidence="1">2.7.8.7</ecNumber>
    </recommendedName>
</protein>
<dbReference type="GO" id="GO:0019878">
    <property type="term" value="P:lysine biosynthetic process via aminoadipic acid"/>
    <property type="evidence" value="ECO:0007669"/>
    <property type="project" value="TreeGrafter"/>
</dbReference>
<dbReference type="EC" id="2.7.8.7" evidence="1"/>
<proteinExistence type="predicted"/>
<keyword evidence="2" id="KW-0808">Transferase</keyword>
<reference evidence="6 7" key="1">
    <citation type="submission" date="2017-12" db="EMBL/GenBank/DDBJ databases">
        <title>Gene loss provides genomic basis for host adaptation in cereal stripe rust fungi.</title>
        <authorList>
            <person name="Xia C."/>
        </authorList>
    </citation>
    <scope>NUCLEOTIDE SEQUENCE [LARGE SCALE GENOMIC DNA]</scope>
    <source>
        <strain evidence="6 7">93TX-2</strain>
    </source>
</reference>
<gene>
    <name evidence="6" type="ORF">PSHT_14246</name>
</gene>
<dbReference type="SUPFAM" id="SSF56214">
    <property type="entry name" value="4'-phosphopantetheinyl transferase"/>
    <property type="match status" value="2"/>
</dbReference>
<feature type="domain" description="4'-phosphopantetheinyl transferase" evidence="4">
    <location>
        <begin position="141"/>
        <end position="229"/>
    </location>
</feature>
<dbReference type="InterPro" id="IPR050559">
    <property type="entry name" value="P-Pant_transferase_sf"/>
</dbReference>
<evidence type="ECO:0000256" key="2">
    <source>
        <dbReference type="ARBA" id="ARBA00022679"/>
    </source>
</evidence>
<dbReference type="InterPro" id="IPR037143">
    <property type="entry name" value="4-PPantetheinyl_Trfase_dom_sf"/>
</dbReference>
<dbReference type="GO" id="GO:0005829">
    <property type="term" value="C:cytosol"/>
    <property type="evidence" value="ECO:0007669"/>
    <property type="project" value="TreeGrafter"/>
</dbReference>
<dbReference type="InterPro" id="IPR055066">
    <property type="entry name" value="AASDHPPT_N"/>
</dbReference>
<dbReference type="PANTHER" id="PTHR12215:SF10">
    <property type="entry name" value="L-AMINOADIPATE-SEMIALDEHYDE DEHYDROGENASE-PHOSPHOPANTETHEINYL TRANSFERASE"/>
    <property type="match status" value="1"/>
</dbReference>
<feature type="domain" description="4'-phosphopantetheinyl transferase N-terminal" evidence="5">
    <location>
        <begin position="16"/>
        <end position="108"/>
    </location>
</feature>
<evidence type="ECO:0000259" key="5">
    <source>
        <dbReference type="Pfam" id="PF22624"/>
    </source>
</evidence>
<dbReference type="InterPro" id="IPR008278">
    <property type="entry name" value="4-PPantetheinyl_Trfase_dom"/>
</dbReference>
<evidence type="ECO:0000259" key="4">
    <source>
        <dbReference type="Pfam" id="PF01648"/>
    </source>
</evidence>
<evidence type="ECO:0000256" key="1">
    <source>
        <dbReference type="ARBA" id="ARBA00013172"/>
    </source>
</evidence>
<evidence type="ECO:0000313" key="7">
    <source>
        <dbReference type="Proteomes" id="UP000238274"/>
    </source>
</evidence>
<evidence type="ECO:0000256" key="3">
    <source>
        <dbReference type="SAM" id="MobiDB-lite"/>
    </source>
</evidence>
<accession>A0A2S4ULN0</accession>
<dbReference type="Gene3D" id="3.90.470.20">
    <property type="entry name" value="4'-phosphopantetheinyl transferase domain"/>
    <property type="match status" value="2"/>
</dbReference>
<keyword evidence="7" id="KW-1185">Reference proteome</keyword>
<feature type="region of interest" description="Disordered" evidence="3">
    <location>
        <begin position="119"/>
        <end position="138"/>
    </location>
</feature>
<dbReference type="Proteomes" id="UP000238274">
    <property type="component" value="Unassembled WGS sequence"/>
</dbReference>
<dbReference type="OrthoDB" id="26719at2759"/>
<dbReference type="AlphaFoldDB" id="A0A2S4ULN0"/>
<dbReference type="EMBL" id="PKSM01000312">
    <property type="protein sequence ID" value="POV98034.1"/>
    <property type="molecule type" value="Genomic_DNA"/>
</dbReference>
<evidence type="ECO:0000313" key="6">
    <source>
        <dbReference type="EMBL" id="POV98034.1"/>
    </source>
</evidence>
<reference evidence="7" key="3">
    <citation type="journal article" date="2018" name="Mol. Plant Microbe Interact.">
        <title>Genome sequence resources for the wheat stripe rust pathogen (Puccinia striiformis f. sp. tritici) and the barley stripe rust pathogen (Puccinia striiformis f. sp. hordei).</title>
        <authorList>
            <person name="Xia C."/>
            <person name="Wang M."/>
            <person name="Yin C."/>
            <person name="Cornejo O.E."/>
            <person name="Hulbert S.H."/>
            <person name="Chen X."/>
        </authorList>
    </citation>
    <scope>NUCLEOTIDE SEQUENCE [LARGE SCALE GENOMIC DNA]</scope>
    <source>
        <strain evidence="7">93TX-2</strain>
    </source>
</reference>
<organism evidence="6 7">
    <name type="scientific">Puccinia striiformis</name>
    <dbReference type="NCBI Taxonomy" id="27350"/>
    <lineage>
        <taxon>Eukaryota</taxon>
        <taxon>Fungi</taxon>
        <taxon>Dikarya</taxon>
        <taxon>Basidiomycota</taxon>
        <taxon>Pucciniomycotina</taxon>
        <taxon>Pucciniomycetes</taxon>
        <taxon>Pucciniales</taxon>
        <taxon>Pucciniaceae</taxon>
        <taxon>Puccinia</taxon>
    </lineage>
</organism>
<dbReference type="VEuPathDB" id="FungiDB:PSTT_06479"/>
<reference evidence="7" key="2">
    <citation type="journal article" date="2018" name="BMC Genomics">
        <title>Genomic insights into host adaptation between the wheat stripe rust pathogen (Puccinia striiformis f. sp. tritici) and the barley stripe rust pathogen (Puccinia striiformis f. sp. hordei).</title>
        <authorList>
            <person name="Xia C."/>
            <person name="Wang M."/>
            <person name="Yin C."/>
            <person name="Cornejo O.E."/>
            <person name="Hulbert S.H."/>
            <person name="Chen X."/>
        </authorList>
    </citation>
    <scope>NUCLEOTIDE SEQUENCE [LARGE SCALE GENOMIC DNA]</scope>
    <source>
        <strain evidence="7">93TX-2</strain>
    </source>
</reference>
<dbReference type="Pfam" id="PF22624">
    <property type="entry name" value="AASDHPPT_N"/>
    <property type="match status" value="1"/>
</dbReference>
<dbReference type="VEuPathDB" id="FungiDB:PSHT_14246"/>
<dbReference type="GO" id="GO:0008897">
    <property type="term" value="F:holo-[acyl-carrier-protein] synthase activity"/>
    <property type="evidence" value="ECO:0007669"/>
    <property type="project" value="UniProtKB-EC"/>
</dbReference>
<sequence>MASPIRLSTWIVDISEWEPDRIEWDRILALFSPEIQAKISAYYHRIDAQRSLVGKLLIHKIVSSIHSIPWDQVKLKTNVNGKPYLDPSLVPDRCFNFNISHDGSMVVCSFSESRRRTAAKEGEVSRGNLSPSGGGQDRHEIGVDVMEYKLPRSEKTVAEFRSLLEDHLSPGEKRMIDARSTSFSDDDDNQRSVLDGLLQIWTFKESIIKALGCGLRRELNTISLSNLTHHSDIELEDPLEIIKAGRQKDFVLPDRSSNLVVSFDGKEDRNWKLWNVVWTCPTQPSSMKPPSKYILSAAVMSFSPDILSSELIHPVISKLSLTSYLLTELLLP</sequence>
<dbReference type="Pfam" id="PF01648">
    <property type="entry name" value="ACPS"/>
    <property type="match status" value="1"/>
</dbReference>
<dbReference type="PANTHER" id="PTHR12215">
    <property type="entry name" value="PHOSPHOPANTETHEINE TRANSFERASE"/>
    <property type="match status" value="1"/>
</dbReference>
<comment type="caution">
    <text evidence="6">The sequence shown here is derived from an EMBL/GenBank/DDBJ whole genome shotgun (WGS) entry which is preliminary data.</text>
</comment>